<keyword evidence="3" id="KW-1185">Reference proteome</keyword>
<keyword evidence="2" id="KW-0413">Isomerase</keyword>
<dbReference type="STRING" id="861299.J421_1930"/>
<dbReference type="RefSeq" id="WP_025410963.1">
    <property type="nucleotide sequence ID" value="NZ_CP007128.1"/>
</dbReference>
<dbReference type="OrthoDB" id="9798407at2"/>
<dbReference type="PROSITE" id="PS51318">
    <property type="entry name" value="TAT"/>
    <property type="match status" value="1"/>
</dbReference>
<proteinExistence type="predicted"/>
<organism evidence="2 3">
    <name type="scientific">Gemmatirosa kalamazoonensis</name>
    <dbReference type="NCBI Taxonomy" id="861299"/>
    <lineage>
        <taxon>Bacteria</taxon>
        <taxon>Pseudomonadati</taxon>
        <taxon>Gemmatimonadota</taxon>
        <taxon>Gemmatimonadia</taxon>
        <taxon>Gemmatimonadales</taxon>
        <taxon>Gemmatimonadaceae</taxon>
        <taxon>Gemmatirosa</taxon>
    </lineage>
</organism>
<dbReference type="AlphaFoldDB" id="W0RGA3"/>
<sequence length="308" mass="33848">MVSRRNFLATTGAAAAGLALGCRSAGTVTAPVRRDRIGVQLYTVRDQMEKDFTGTLQRVAQIGYKEVEFAGYFNHSPADVRALLDRLGLTAPSSHIGLDLLQKDLAGQIQSARTIGHEFITIPALMEAFMGRPIDADFWKRTAAEFNRIAKALQPEGIGFAYHNHSFEFEKLADGRTGYDVLLAETDPALVKFELDLFWATFAGQDPVAMFHRSPGRYAMWHVKDMRGVDEARRQAATATGSAMQKMQGAMPRLAAVGTGEIDFRRIFAEASTAGLRHFFVENDAAPNTASSLGDIETSFQNLKRLLS</sequence>
<dbReference type="FunCoup" id="W0RGA3">
    <property type="interactions" value="35"/>
</dbReference>
<dbReference type="InParanoid" id="W0RGA3"/>
<reference evidence="2 3" key="1">
    <citation type="journal article" date="2014" name="Genome Announc.">
        <title>Genome Sequence and Methylome of Soil Bacterium Gemmatirosa kalamazoonensis KBS708T, a Member of the Rarely Cultivated Gemmatimonadetes Phylum.</title>
        <authorList>
            <person name="Debruyn J.M."/>
            <person name="Radosevich M."/>
            <person name="Wommack K.E."/>
            <person name="Polson S.W."/>
            <person name="Hauser L.J."/>
            <person name="Fawaz M.N."/>
            <person name="Korlach J."/>
            <person name="Tsai Y.C."/>
        </authorList>
    </citation>
    <scope>NUCLEOTIDE SEQUENCE [LARGE SCALE GENOMIC DNA]</scope>
    <source>
        <strain evidence="2 3">KBS708</strain>
    </source>
</reference>
<dbReference type="GO" id="GO:0016853">
    <property type="term" value="F:isomerase activity"/>
    <property type="evidence" value="ECO:0007669"/>
    <property type="project" value="UniProtKB-KW"/>
</dbReference>
<name>W0RGA3_9BACT</name>
<dbReference type="PANTHER" id="PTHR12110">
    <property type="entry name" value="HYDROXYPYRUVATE ISOMERASE"/>
    <property type="match status" value="1"/>
</dbReference>
<dbReference type="InterPro" id="IPR013022">
    <property type="entry name" value="Xyl_isomerase-like_TIM-brl"/>
</dbReference>
<dbReference type="Pfam" id="PF01261">
    <property type="entry name" value="AP_endonuc_2"/>
    <property type="match status" value="1"/>
</dbReference>
<dbReference type="KEGG" id="gba:J421_1930"/>
<dbReference type="PROSITE" id="PS51257">
    <property type="entry name" value="PROKAR_LIPOPROTEIN"/>
    <property type="match status" value="1"/>
</dbReference>
<dbReference type="SUPFAM" id="SSF51658">
    <property type="entry name" value="Xylose isomerase-like"/>
    <property type="match status" value="1"/>
</dbReference>
<dbReference type="PANTHER" id="PTHR12110:SF41">
    <property type="entry name" value="INOSOSE DEHYDRATASE"/>
    <property type="match status" value="1"/>
</dbReference>
<protein>
    <submittedName>
        <fullName evidence="2">Xylose isomerase domain-containing protein TIM barrel</fullName>
    </submittedName>
</protein>
<dbReference type="InterPro" id="IPR036237">
    <property type="entry name" value="Xyl_isomerase-like_sf"/>
</dbReference>
<gene>
    <name evidence="2" type="ORF">J421_1930</name>
</gene>
<evidence type="ECO:0000259" key="1">
    <source>
        <dbReference type="Pfam" id="PF01261"/>
    </source>
</evidence>
<dbReference type="Gene3D" id="3.20.20.150">
    <property type="entry name" value="Divalent-metal-dependent TIM barrel enzymes"/>
    <property type="match status" value="1"/>
</dbReference>
<evidence type="ECO:0000313" key="3">
    <source>
        <dbReference type="Proteomes" id="UP000019151"/>
    </source>
</evidence>
<dbReference type="InterPro" id="IPR006311">
    <property type="entry name" value="TAT_signal"/>
</dbReference>
<dbReference type="HOGENOM" id="CLU_059523_1_0_0"/>
<dbReference type="InterPro" id="IPR050312">
    <property type="entry name" value="IolE/XylAMocC-like"/>
</dbReference>
<feature type="domain" description="Xylose isomerase-like TIM barrel" evidence="1">
    <location>
        <begin position="56"/>
        <end position="280"/>
    </location>
</feature>
<dbReference type="eggNOG" id="COG1082">
    <property type="taxonomic scope" value="Bacteria"/>
</dbReference>
<dbReference type="Proteomes" id="UP000019151">
    <property type="component" value="Chromosome"/>
</dbReference>
<evidence type="ECO:0000313" key="2">
    <source>
        <dbReference type="EMBL" id="AHG89467.1"/>
    </source>
</evidence>
<accession>W0RGA3</accession>
<dbReference type="EMBL" id="CP007128">
    <property type="protein sequence ID" value="AHG89467.1"/>
    <property type="molecule type" value="Genomic_DNA"/>
</dbReference>